<proteinExistence type="predicted"/>
<name>A0A5A5RAK7_MICAE</name>
<evidence type="ECO:0000313" key="1">
    <source>
        <dbReference type="EMBL" id="GCA73050.1"/>
    </source>
</evidence>
<dbReference type="RefSeq" id="WP_253852145.1">
    <property type="nucleotide sequence ID" value="NZ_BHVO01000181.1"/>
</dbReference>
<reference evidence="1 2" key="1">
    <citation type="submission" date="2018-09" db="EMBL/GenBank/DDBJ databases">
        <title>Evolutionary history of phycoerythrin pigmentation in the water bloom-forming cyanobacterium Microcystis aeruginosa.</title>
        <authorList>
            <person name="Tanabe Y."/>
            <person name="Tanabe Y."/>
            <person name="Yamaguchi H."/>
        </authorList>
    </citation>
    <scope>NUCLEOTIDE SEQUENCE [LARGE SCALE GENOMIC DNA]</scope>
    <source>
        <strain evidence="1 2">NIES-2519</strain>
    </source>
</reference>
<comment type="caution">
    <text evidence="1">The sequence shown here is derived from an EMBL/GenBank/DDBJ whole genome shotgun (WGS) entry which is preliminary data.</text>
</comment>
<accession>A0A5A5RAK7</accession>
<dbReference type="AlphaFoldDB" id="A0A5A5RAK7"/>
<protein>
    <submittedName>
        <fullName evidence="1">Uncharacterized protein</fullName>
    </submittedName>
</protein>
<dbReference type="Proteomes" id="UP000323569">
    <property type="component" value="Unassembled WGS sequence"/>
</dbReference>
<evidence type="ECO:0000313" key="2">
    <source>
        <dbReference type="Proteomes" id="UP000323569"/>
    </source>
</evidence>
<dbReference type="EMBL" id="BHVO01000181">
    <property type="protein sequence ID" value="GCA73050.1"/>
    <property type="molecule type" value="Genomic_DNA"/>
</dbReference>
<sequence length="57" mass="6627">MSVSYFCTTIQAMEGDQVFWREVPQLRGAINAIAGRVAKDEAVYLDLWQWLQNKSKY</sequence>
<organism evidence="1 2">
    <name type="scientific">Microcystis aeruginosa NIES-2519</name>
    <dbReference type="NCBI Taxonomy" id="2303981"/>
    <lineage>
        <taxon>Bacteria</taxon>
        <taxon>Bacillati</taxon>
        <taxon>Cyanobacteriota</taxon>
        <taxon>Cyanophyceae</taxon>
        <taxon>Oscillatoriophycideae</taxon>
        <taxon>Chroococcales</taxon>
        <taxon>Microcystaceae</taxon>
        <taxon>Microcystis</taxon>
    </lineage>
</organism>
<gene>
    <name evidence="1" type="ORF">MiYa_04609</name>
</gene>